<evidence type="ECO:0000313" key="3">
    <source>
        <dbReference type="Proteomes" id="UP000504610"/>
    </source>
</evidence>
<accession>A0A9W3CTD1</accession>
<dbReference type="AlphaFoldDB" id="A0A9W3CTD1"/>
<name>A0A9W3CTD1_RAPSA</name>
<dbReference type="SUPFAM" id="SSF81383">
    <property type="entry name" value="F-box domain"/>
    <property type="match status" value="1"/>
</dbReference>
<reference evidence="4" key="1">
    <citation type="submission" date="2025-08" db="UniProtKB">
        <authorList>
            <consortium name="RefSeq"/>
        </authorList>
    </citation>
    <scope>IDENTIFICATION</scope>
    <source>
        <tissue evidence="4">Leaf</tissue>
    </source>
</reference>
<gene>
    <name evidence="4" type="primary">LOC130504141</name>
</gene>
<evidence type="ECO:0000259" key="2">
    <source>
        <dbReference type="Pfam" id="PF00646"/>
    </source>
</evidence>
<dbReference type="OrthoDB" id="1746464at2759"/>
<dbReference type="InterPro" id="IPR036047">
    <property type="entry name" value="F-box-like_dom_sf"/>
</dbReference>
<feature type="compositionally biased region" description="Polar residues" evidence="1">
    <location>
        <begin position="23"/>
        <end position="39"/>
    </location>
</feature>
<evidence type="ECO:0000256" key="1">
    <source>
        <dbReference type="SAM" id="MobiDB-lite"/>
    </source>
</evidence>
<dbReference type="RefSeq" id="XP_056854714.1">
    <property type="nucleotide sequence ID" value="XM_056998734.1"/>
</dbReference>
<evidence type="ECO:0000313" key="4">
    <source>
        <dbReference type="RefSeq" id="XP_056854714.1"/>
    </source>
</evidence>
<dbReference type="Proteomes" id="UP000504610">
    <property type="component" value="Unplaced"/>
</dbReference>
<feature type="domain" description="F-box" evidence="2">
    <location>
        <begin position="93"/>
        <end position="120"/>
    </location>
</feature>
<organism evidence="3 4">
    <name type="scientific">Raphanus sativus</name>
    <name type="common">Radish</name>
    <name type="synonym">Raphanus raphanistrum var. sativus</name>
    <dbReference type="NCBI Taxonomy" id="3726"/>
    <lineage>
        <taxon>Eukaryota</taxon>
        <taxon>Viridiplantae</taxon>
        <taxon>Streptophyta</taxon>
        <taxon>Embryophyta</taxon>
        <taxon>Tracheophyta</taxon>
        <taxon>Spermatophyta</taxon>
        <taxon>Magnoliopsida</taxon>
        <taxon>eudicotyledons</taxon>
        <taxon>Gunneridae</taxon>
        <taxon>Pentapetalae</taxon>
        <taxon>rosids</taxon>
        <taxon>malvids</taxon>
        <taxon>Brassicales</taxon>
        <taxon>Brassicaceae</taxon>
        <taxon>Brassiceae</taxon>
        <taxon>Raphanus</taxon>
    </lineage>
</organism>
<keyword evidence="3" id="KW-1185">Reference proteome</keyword>
<dbReference type="KEGG" id="rsz:130504141"/>
<dbReference type="Pfam" id="PF00646">
    <property type="entry name" value="F-box"/>
    <property type="match status" value="1"/>
</dbReference>
<sequence>MEEADHDSYHKRAKVYSGLAESRSASGISSDAGNSGSSVERTVSFGVASSSRTDTDMFCQNFILNYTGQKDGKKDDGDDNGSSDAEDFEVHIDLTDDLLHMVFSFLNHIDLCRSAMVCRQ</sequence>
<feature type="region of interest" description="Disordered" evidence="1">
    <location>
        <begin position="17"/>
        <end position="39"/>
    </location>
</feature>
<proteinExistence type="predicted"/>
<dbReference type="GeneID" id="130504141"/>
<protein>
    <submittedName>
        <fullName evidence="4">F-box/LRR-repeat protein 15-like</fullName>
    </submittedName>
</protein>
<dbReference type="InterPro" id="IPR001810">
    <property type="entry name" value="F-box_dom"/>
</dbReference>
<dbReference type="Gene3D" id="1.20.1280.50">
    <property type="match status" value="1"/>
</dbReference>